<organism evidence="1 2">
    <name type="scientific">Chaenocephalus aceratus</name>
    <name type="common">Blackfin icefish</name>
    <name type="synonym">Chaenichthys aceratus</name>
    <dbReference type="NCBI Taxonomy" id="36190"/>
    <lineage>
        <taxon>Eukaryota</taxon>
        <taxon>Metazoa</taxon>
        <taxon>Chordata</taxon>
        <taxon>Craniata</taxon>
        <taxon>Vertebrata</taxon>
        <taxon>Euteleostomi</taxon>
        <taxon>Actinopterygii</taxon>
        <taxon>Neopterygii</taxon>
        <taxon>Teleostei</taxon>
        <taxon>Neoteleostei</taxon>
        <taxon>Acanthomorphata</taxon>
        <taxon>Eupercaria</taxon>
        <taxon>Perciformes</taxon>
        <taxon>Notothenioidei</taxon>
        <taxon>Channichthyidae</taxon>
        <taxon>Chaenocephalus</taxon>
    </lineage>
</organism>
<sequence>PIVSPVDVVESYAEEEVDKSPDEGSLSSTADAGAAKADTSRSYSADAEDSDNNGTFTLELETTQLSECTEELSRVTRGRSQHILRRFYGHNRKLKNGDSRPCRSK</sequence>
<evidence type="ECO:0000313" key="2">
    <source>
        <dbReference type="Proteomes" id="UP001057452"/>
    </source>
</evidence>
<dbReference type="Proteomes" id="UP001057452">
    <property type="component" value="Chromosome 21"/>
</dbReference>
<dbReference type="EMBL" id="CM043805">
    <property type="protein sequence ID" value="KAI4805374.1"/>
    <property type="molecule type" value="Genomic_DNA"/>
</dbReference>
<feature type="non-terminal residue" evidence="1">
    <location>
        <position position="105"/>
    </location>
</feature>
<reference evidence="1" key="1">
    <citation type="submission" date="2022-05" db="EMBL/GenBank/DDBJ databases">
        <title>Chromosome-level genome of Chaenocephalus aceratus.</title>
        <authorList>
            <person name="Park H."/>
        </authorList>
    </citation>
    <scope>NUCLEOTIDE SEQUENCE</scope>
    <source>
        <strain evidence="1">KU_202001</strain>
    </source>
</reference>
<feature type="non-terminal residue" evidence="1">
    <location>
        <position position="1"/>
    </location>
</feature>
<gene>
    <name evidence="1" type="ORF">KUCAC02_009996</name>
</gene>
<proteinExistence type="predicted"/>
<protein>
    <submittedName>
        <fullName evidence="1">Uncharacterized protein</fullName>
    </submittedName>
</protein>
<accession>A0ACB9VZL6</accession>
<keyword evidence="2" id="KW-1185">Reference proteome</keyword>
<comment type="caution">
    <text evidence="1">The sequence shown here is derived from an EMBL/GenBank/DDBJ whole genome shotgun (WGS) entry which is preliminary data.</text>
</comment>
<name>A0ACB9VZL6_CHAAC</name>
<evidence type="ECO:0000313" key="1">
    <source>
        <dbReference type="EMBL" id="KAI4805374.1"/>
    </source>
</evidence>